<dbReference type="InterPro" id="IPR006119">
    <property type="entry name" value="Resolv_N"/>
</dbReference>
<dbReference type="GO" id="GO:0000150">
    <property type="term" value="F:DNA strand exchange activity"/>
    <property type="evidence" value="ECO:0007669"/>
    <property type="project" value="InterPro"/>
</dbReference>
<dbReference type="STRING" id="1157490.EL26_11330"/>
<dbReference type="CDD" id="cd03768">
    <property type="entry name" value="SR_ResInv"/>
    <property type="match status" value="1"/>
</dbReference>
<dbReference type="PANTHER" id="PTHR30461">
    <property type="entry name" value="DNA-INVERTASE FROM LAMBDOID PROPHAGE"/>
    <property type="match status" value="1"/>
</dbReference>
<organism evidence="3 4">
    <name type="scientific">Tumebacillus flagellatus</name>
    <dbReference type="NCBI Taxonomy" id="1157490"/>
    <lineage>
        <taxon>Bacteria</taxon>
        <taxon>Bacillati</taxon>
        <taxon>Bacillota</taxon>
        <taxon>Bacilli</taxon>
        <taxon>Bacillales</taxon>
        <taxon>Alicyclobacillaceae</taxon>
        <taxon>Tumebacillus</taxon>
    </lineage>
</organism>
<dbReference type="AlphaFoldDB" id="A0A074LQ92"/>
<dbReference type="PANTHER" id="PTHR30461:SF23">
    <property type="entry name" value="DNA RECOMBINASE-RELATED"/>
    <property type="match status" value="1"/>
</dbReference>
<dbReference type="SUPFAM" id="SSF53041">
    <property type="entry name" value="Resolvase-like"/>
    <property type="match status" value="1"/>
</dbReference>
<dbReference type="InterPro" id="IPR050639">
    <property type="entry name" value="SSR_resolvase"/>
</dbReference>
<proteinExistence type="predicted"/>
<dbReference type="GO" id="GO:0003677">
    <property type="term" value="F:DNA binding"/>
    <property type="evidence" value="ECO:0007669"/>
    <property type="project" value="InterPro"/>
</dbReference>
<dbReference type="PROSITE" id="PS51737">
    <property type="entry name" value="RECOMBINASE_DNA_BIND"/>
    <property type="match status" value="1"/>
</dbReference>
<dbReference type="RefSeq" id="WP_081857122.1">
    <property type="nucleotide sequence ID" value="NZ_JMIR01000013.1"/>
</dbReference>
<evidence type="ECO:0000313" key="3">
    <source>
        <dbReference type="EMBL" id="KEO83274.1"/>
    </source>
</evidence>
<evidence type="ECO:0000313" key="4">
    <source>
        <dbReference type="Proteomes" id="UP000027931"/>
    </source>
</evidence>
<accession>A0A074LQ92</accession>
<reference evidence="3 4" key="1">
    <citation type="journal article" date="2013" name="Int. J. Syst. Evol. Microbiol.">
        <title>Tumebacillus flagellatus sp. nov., an alpha-amylase/pullulanase-producing bacterium isolated from cassava wastewater.</title>
        <authorList>
            <person name="Wang Q."/>
            <person name="Xie N."/>
            <person name="Qin Y."/>
            <person name="Shen N."/>
            <person name="Zhu J."/>
            <person name="Mi H."/>
            <person name="Huang R."/>
        </authorList>
    </citation>
    <scope>NUCLEOTIDE SEQUENCE [LARGE SCALE GENOMIC DNA]</scope>
    <source>
        <strain evidence="3 4">GST4</strain>
    </source>
</reference>
<dbReference type="InterPro" id="IPR036162">
    <property type="entry name" value="Resolvase-like_N_sf"/>
</dbReference>
<gene>
    <name evidence="3" type="ORF">EL26_11330</name>
</gene>
<sequence length="228" mass="25687">MDVQRNSIVNYCNAMGYKLERVIADEGISGKTLERAGVQEVIQVLTSCEYAGVIVYKLDRISRNLKDILILHDDISEKCGSSIISVKEQFDTSTATGRLFFHMIGGFAEFERNVISERLMGGRIEKAQKGKFAGGSAPFGYDLIAGKLIVNEEQATIVREVFRRRNEEEQSLQKIADWLNESGVKTKRGGKWSKVHVKDMIEREGFYKGMYKHGEVMTKGEHEAIIVS</sequence>
<feature type="domain" description="Recombinase" evidence="2">
    <location>
        <begin position="138"/>
        <end position="228"/>
    </location>
</feature>
<feature type="domain" description="Resolvase/invertase-type recombinase catalytic" evidence="1">
    <location>
        <begin position="1"/>
        <end position="130"/>
    </location>
</feature>
<dbReference type="Gene3D" id="3.90.1750.20">
    <property type="entry name" value="Putative Large Serine Recombinase, Chain B, Domain 2"/>
    <property type="match status" value="1"/>
</dbReference>
<dbReference type="InterPro" id="IPR038109">
    <property type="entry name" value="DNA_bind_recomb_sf"/>
</dbReference>
<keyword evidence="4" id="KW-1185">Reference proteome</keyword>
<evidence type="ECO:0008006" key="5">
    <source>
        <dbReference type="Google" id="ProtNLM"/>
    </source>
</evidence>
<dbReference type="InterPro" id="IPR011109">
    <property type="entry name" value="DNA_bind_recombinase_dom"/>
</dbReference>
<dbReference type="OrthoDB" id="9811097at2"/>
<dbReference type="PROSITE" id="PS51736">
    <property type="entry name" value="RECOMBINASES_3"/>
    <property type="match status" value="1"/>
</dbReference>
<evidence type="ECO:0000259" key="2">
    <source>
        <dbReference type="PROSITE" id="PS51737"/>
    </source>
</evidence>
<evidence type="ECO:0000259" key="1">
    <source>
        <dbReference type="PROSITE" id="PS51736"/>
    </source>
</evidence>
<dbReference type="Pfam" id="PF00239">
    <property type="entry name" value="Resolvase"/>
    <property type="match status" value="1"/>
</dbReference>
<protein>
    <recommendedName>
        <fullName evidence="5">Resolvase</fullName>
    </recommendedName>
</protein>
<dbReference type="Proteomes" id="UP000027931">
    <property type="component" value="Unassembled WGS sequence"/>
</dbReference>
<dbReference type="eggNOG" id="COG1961">
    <property type="taxonomic scope" value="Bacteria"/>
</dbReference>
<dbReference type="EMBL" id="JMIR01000013">
    <property type="protein sequence ID" value="KEO83274.1"/>
    <property type="molecule type" value="Genomic_DNA"/>
</dbReference>
<name>A0A074LQ92_9BACL</name>
<dbReference type="Gene3D" id="3.40.50.1390">
    <property type="entry name" value="Resolvase, N-terminal catalytic domain"/>
    <property type="match status" value="1"/>
</dbReference>
<comment type="caution">
    <text evidence="3">The sequence shown here is derived from an EMBL/GenBank/DDBJ whole genome shotgun (WGS) entry which is preliminary data.</text>
</comment>
<dbReference type="Pfam" id="PF07508">
    <property type="entry name" value="Recombinase"/>
    <property type="match status" value="1"/>
</dbReference>
<dbReference type="SMART" id="SM00857">
    <property type="entry name" value="Resolvase"/>
    <property type="match status" value="1"/>
</dbReference>